<dbReference type="PANTHER" id="PTHR10151">
    <property type="entry name" value="ECTONUCLEOTIDE PYROPHOSPHATASE/PHOSPHODIESTERASE"/>
    <property type="match status" value="1"/>
</dbReference>
<sequence>MAALRGEGNPLALPPATAVVVVVVDGLGSAALKQRAAYARTLNSAGGSLWSGFPTTTAAALTTITTGTLPGSHGLVGYSVLDPDNDRVVKQLSGWDAGLLDPLTWQREPTLFEGLAGSGIAAYSVGPGRYATSGLTKAILRGATYRSAESIEARFETATSILRSSERSLVYVYVPELDMAGHKYGWESDAWSRALEQVDSEVARLAGALRSDQAMLVTADHGVVDVQPQKHVLFGGKPELLAGVRHIGGEPRCLQLYFEPDLETDPREHLVEAWRAAEGHRSWVVTRAEAIEAGWFGPVAPEVEPRIGDLLVAARKGIAYYRDADQRGRSMVGQHGSWSPEETQVPLAMFGAFRA</sequence>
<name>A0ABM8GQU1_9MICO</name>
<gene>
    <name evidence="1" type="ORF">GCM10025867_30350</name>
</gene>
<dbReference type="Gene3D" id="3.40.720.10">
    <property type="entry name" value="Alkaline Phosphatase, subunit A"/>
    <property type="match status" value="1"/>
</dbReference>
<dbReference type="InterPro" id="IPR017850">
    <property type="entry name" value="Alkaline_phosphatase_core_sf"/>
</dbReference>
<keyword evidence="2" id="KW-1185">Reference proteome</keyword>
<dbReference type="SUPFAM" id="SSF53649">
    <property type="entry name" value="Alkaline phosphatase-like"/>
    <property type="match status" value="1"/>
</dbReference>
<dbReference type="PANTHER" id="PTHR10151:SF120">
    <property type="entry name" value="BIS(5'-ADENOSYL)-TRIPHOSPHATASE"/>
    <property type="match status" value="1"/>
</dbReference>
<evidence type="ECO:0000313" key="1">
    <source>
        <dbReference type="EMBL" id="BDZ50794.1"/>
    </source>
</evidence>
<dbReference type="EMBL" id="AP027732">
    <property type="protein sequence ID" value="BDZ50794.1"/>
    <property type="molecule type" value="Genomic_DNA"/>
</dbReference>
<proteinExistence type="predicted"/>
<dbReference type="InterPro" id="IPR002591">
    <property type="entry name" value="Phosphodiest/P_Trfase"/>
</dbReference>
<dbReference type="Pfam" id="PF01663">
    <property type="entry name" value="Phosphodiest"/>
    <property type="match status" value="1"/>
</dbReference>
<organism evidence="1 2">
    <name type="scientific">Frondihabitans sucicola</name>
    <dbReference type="NCBI Taxonomy" id="1268041"/>
    <lineage>
        <taxon>Bacteria</taxon>
        <taxon>Bacillati</taxon>
        <taxon>Actinomycetota</taxon>
        <taxon>Actinomycetes</taxon>
        <taxon>Micrococcales</taxon>
        <taxon>Microbacteriaceae</taxon>
        <taxon>Frondihabitans</taxon>
    </lineage>
</organism>
<dbReference type="Proteomes" id="UP001321486">
    <property type="component" value="Chromosome"/>
</dbReference>
<reference evidence="2" key="1">
    <citation type="journal article" date="2019" name="Int. J. Syst. Evol. Microbiol.">
        <title>The Global Catalogue of Microorganisms (GCM) 10K type strain sequencing project: providing services to taxonomists for standard genome sequencing and annotation.</title>
        <authorList>
            <consortium name="The Broad Institute Genomics Platform"/>
            <consortium name="The Broad Institute Genome Sequencing Center for Infectious Disease"/>
            <person name="Wu L."/>
            <person name="Ma J."/>
        </authorList>
    </citation>
    <scope>NUCLEOTIDE SEQUENCE [LARGE SCALE GENOMIC DNA]</scope>
    <source>
        <strain evidence="2">NBRC 108728</strain>
    </source>
</reference>
<protein>
    <submittedName>
        <fullName evidence="1">Alkaline phosphatase family protein</fullName>
    </submittedName>
</protein>
<evidence type="ECO:0000313" key="2">
    <source>
        <dbReference type="Proteomes" id="UP001321486"/>
    </source>
</evidence>
<accession>A0ABM8GQU1</accession>